<keyword evidence="2" id="KW-1133">Transmembrane helix</keyword>
<dbReference type="RefSeq" id="WP_259543600.1">
    <property type="nucleotide sequence ID" value="NZ_JANLCJ010000541.1"/>
</dbReference>
<feature type="transmembrane region" description="Helical" evidence="2">
    <location>
        <begin position="103"/>
        <end position="124"/>
    </location>
</feature>
<keyword evidence="1" id="KW-0175">Coiled coil</keyword>
<evidence type="ECO:0000256" key="2">
    <source>
        <dbReference type="SAM" id="Phobius"/>
    </source>
</evidence>
<organism evidence="3 4">
    <name type="scientific">Herbiconiux daphne</name>
    <dbReference type="NCBI Taxonomy" id="2970914"/>
    <lineage>
        <taxon>Bacteria</taxon>
        <taxon>Bacillati</taxon>
        <taxon>Actinomycetota</taxon>
        <taxon>Actinomycetes</taxon>
        <taxon>Micrococcales</taxon>
        <taxon>Microbacteriaceae</taxon>
        <taxon>Herbiconiux</taxon>
    </lineage>
</organism>
<gene>
    <name evidence="3" type="ORF">N1032_26345</name>
</gene>
<name>A0ABT2HBD0_9MICO</name>
<reference evidence="3" key="1">
    <citation type="submission" date="2022-08" db="EMBL/GenBank/DDBJ databases">
        <authorList>
            <person name="Deng Y."/>
            <person name="Han X.-F."/>
            <person name="Zhang Y.-Q."/>
        </authorList>
    </citation>
    <scope>NUCLEOTIDE SEQUENCE</scope>
    <source>
        <strain evidence="3">CPCC 203386</strain>
    </source>
</reference>
<feature type="transmembrane region" description="Helical" evidence="2">
    <location>
        <begin position="7"/>
        <end position="24"/>
    </location>
</feature>
<keyword evidence="2" id="KW-0812">Transmembrane</keyword>
<dbReference type="Proteomes" id="UP001165586">
    <property type="component" value="Unassembled WGS sequence"/>
</dbReference>
<evidence type="ECO:0000256" key="1">
    <source>
        <dbReference type="SAM" id="Coils"/>
    </source>
</evidence>
<feature type="coiled-coil region" evidence="1">
    <location>
        <begin position="126"/>
        <end position="156"/>
    </location>
</feature>
<accession>A0ABT2HBD0</accession>
<protein>
    <submittedName>
        <fullName evidence="3">Uncharacterized protein</fullName>
    </submittedName>
</protein>
<keyword evidence="2" id="KW-0472">Membrane</keyword>
<proteinExistence type="predicted"/>
<sequence>MKKDTQIKIAIALIPTIIAGGLAFKKAKDFKKLSEAEQAEIREQNKREEEASELAKEEPVIAAGMAGLSAAQSAQTVIENYDNIKQAAEKGVSKLSKEVLVKGGIAVGVTVVAVGIGVGVYKLVRKRKLQKSLEHAEDVLAEVKEHYKEVEETEEVSE</sequence>
<dbReference type="EMBL" id="JANLCJ010000541">
    <property type="protein sequence ID" value="MCS5737254.1"/>
    <property type="molecule type" value="Genomic_DNA"/>
</dbReference>
<keyword evidence="4" id="KW-1185">Reference proteome</keyword>
<evidence type="ECO:0000313" key="3">
    <source>
        <dbReference type="EMBL" id="MCS5737254.1"/>
    </source>
</evidence>
<evidence type="ECO:0000313" key="4">
    <source>
        <dbReference type="Proteomes" id="UP001165586"/>
    </source>
</evidence>
<comment type="caution">
    <text evidence="3">The sequence shown here is derived from an EMBL/GenBank/DDBJ whole genome shotgun (WGS) entry which is preliminary data.</text>
</comment>
<feature type="coiled-coil region" evidence="1">
    <location>
        <begin position="27"/>
        <end position="98"/>
    </location>
</feature>